<protein>
    <recommendedName>
        <fullName evidence="3">SIR2-like domain-containing protein</fullName>
    </recommendedName>
</protein>
<evidence type="ECO:0008006" key="3">
    <source>
        <dbReference type="Google" id="ProtNLM"/>
    </source>
</evidence>
<dbReference type="Proteomes" id="UP000663508">
    <property type="component" value="Chromosome"/>
</dbReference>
<proteinExistence type="predicted"/>
<dbReference type="AlphaFoldDB" id="A0A8H8WTV6"/>
<gene>
    <name evidence="1" type="ORF">mvi_25930</name>
</gene>
<evidence type="ECO:0000313" key="2">
    <source>
        <dbReference type="Proteomes" id="UP000663508"/>
    </source>
</evidence>
<dbReference type="EMBL" id="AP024145">
    <property type="protein sequence ID" value="BCM84132.1"/>
    <property type="molecule type" value="Genomic_DNA"/>
</dbReference>
<evidence type="ECO:0000313" key="1">
    <source>
        <dbReference type="EMBL" id="BCM84132.1"/>
    </source>
</evidence>
<organism evidence="1 2">
    <name type="scientific">Methylobacterium indicum</name>
    <dbReference type="NCBI Taxonomy" id="1775910"/>
    <lineage>
        <taxon>Bacteria</taxon>
        <taxon>Pseudomonadati</taxon>
        <taxon>Pseudomonadota</taxon>
        <taxon>Alphaproteobacteria</taxon>
        <taxon>Hyphomicrobiales</taxon>
        <taxon>Methylobacteriaceae</taxon>
        <taxon>Methylobacterium</taxon>
    </lineage>
</organism>
<dbReference type="Pfam" id="PF13289">
    <property type="entry name" value="SIR2_2"/>
    <property type="match status" value="1"/>
</dbReference>
<dbReference type="Gene3D" id="3.40.50.1220">
    <property type="entry name" value="TPP-binding domain"/>
    <property type="match status" value="1"/>
</dbReference>
<dbReference type="SUPFAM" id="SSF52467">
    <property type="entry name" value="DHS-like NAD/FAD-binding domain"/>
    <property type="match status" value="1"/>
</dbReference>
<accession>A0A8H8WTV6</accession>
<dbReference type="KEGG" id="mind:mvi_25930"/>
<reference evidence="1" key="1">
    <citation type="submission" date="2020-11" db="EMBL/GenBank/DDBJ databases">
        <title>Complete genome sequence of a novel pathogenic Methylobacterium strain isolated from rice in Vietnam.</title>
        <authorList>
            <person name="Lai K."/>
            <person name="Okazaki S."/>
            <person name="Higashi K."/>
            <person name="Mori H."/>
            <person name="Toyoda A."/>
            <person name="Kurokawa K."/>
        </authorList>
    </citation>
    <scope>NUCLEOTIDE SEQUENCE</scope>
    <source>
        <strain evidence="1">VL1</strain>
    </source>
</reference>
<sequence length="290" mass="32807">MFNRDLIDDLAREKVVLFLGAGVSSSAETVKGGKIAGWDEFLSKSCLQLPDGLQKQVQGLLSRKDYLLACEILQSSLSDSWNDLIAVEFGQKAIPSELHKAIISLKQRIIITTNFDKLLETAWESVDDVSTHYPIVMTNIDETVFRLLKDHSNKFLIKIHGTVDRPDSLIFSRSEYIKSAFGNIRYSSFLESLLLNYTFLFIGFSMDDPAIVSLMEMYALKFPSARPHYIFSGGILADNIVEINKKLRKIIYLPYDPIDSHRLLPEQIISLAKLASERRKEIIALSLNSN</sequence>
<dbReference type="RefSeq" id="WP_207183096.1">
    <property type="nucleotide sequence ID" value="NZ_AP024145.1"/>
</dbReference>
<dbReference type="InterPro" id="IPR029035">
    <property type="entry name" value="DHS-like_NAD/FAD-binding_dom"/>
</dbReference>
<name>A0A8H8WTV6_9HYPH</name>